<dbReference type="STRING" id="112901.SAMN04488500_12350"/>
<protein>
    <recommendedName>
        <fullName evidence="3">Haloacid dehalogenase-like hydrolase</fullName>
    </recommendedName>
</protein>
<sequence>MRNLKGRIERMALFDMDDTLLLGRFIDKAAAELGFSDKLEQARDSAKHHIESKAFHSLLTWVC</sequence>
<name>A0A1W2EDH9_9FIRM</name>
<dbReference type="InterPro" id="IPR023214">
    <property type="entry name" value="HAD_sf"/>
</dbReference>
<organism evidence="1 2">
    <name type="scientific">Sporomusa malonica</name>
    <dbReference type="NCBI Taxonomy" id="112901"/>
    <lineage>
        <taxon>Bacteria</taxon>
        <taxon>Bacillati</taxon>
        <taxon>Bacillota</taxon>
        <taxon>Negativicutes</taxon>
        <taxon>Selenomonadales</taxon>
        <taxon>Sporomusaceae</taxon>
        <taxon>Sporomusa</taxon>
    </lineage>
</organism>
<dbReference type="AlphaFoldDB" id="A0A1W2EDH9"/>
<accession>A0A1W2EDH9</accession>
<gene>
    <name evidence="1" type="ORF">SAMN04488500_12350</name>
</gene>
<evidence type="ECO:0008006" key="3">
    <source>
        <dbReference type="Google" id="ProtNLM"/>
    </source>
</evidence>
<dbReference type="OrthoDB" id="9792539at2"/>
<proteinExistence type="predicted"/>
<evidence type="ECO:0000313" key="1">
    <source>
        <dbReference type="EMBL" id="SMD07804.1"/>
    </source>
</evidence>
<reference evidence="1 2" key="1">
    <citation type="submission" date="2017-04" db="EMBL/GenBank/DDBJ databases">
        <authorList>
            <person name="Afonso C.L."/>
            <person name="Miller P.J."/>
            <person name="Scott M.A."/>
            <person name="Spackman E."/>
            <person name="Goraichik I."/>
            <person name="Dimitrov K.M."/>
            <person name="Suarez D.L."/>
            <person name="Swayne D.E."/>
        </authorList>
    </citation>
    <scope>NUCLEOTIDE SEQUENCE [LARGE SCALE GENOMIC DNA]</scope>
    <source>
        <strain evidence="1 2">DSM 5090</strain>
    </source>
</reference>
<evidence type="ECO:0000313" key="2">
    <source>
        <dbReference type="Proteomes" id="UP000192738"/>
    </source>
</evidence>
<dbReference type="EMBL" id="FWXI01000023">
    <property type="protein sequence ID" value="SMD07804.1"/>
    <property type="molecule type" value="Genomic_DNA"/>
</dbReference>
<dbReference type="RefSeq" id="WP_084577782.1">
    <property type="nucleotide sequence ID" value="NZ_CP155572.1"/>
</dbReference>
<dbReference type="Gene3D" id="3.40.50.1000">
    <property type="entry name" value="HAD superfamily/HAD-like"/>
    <property type="match status" value="1"/>
</dbReference>
<keyword evidence="2" id="KW-1185">Reference proteome</keyword>
<dbReference type="Proteomes" id="UP000192738">
    <property type="component" value="Unassembled WGS sequence"/>
</dbReference>